<dbReference type="Proteomes" id="UP001443914">
    <property type="component" value="Unassembled WGS sequence"/>
</dbReference>
<evidence type="ECO:0000313" key="2">
    <source>
        <dbReference type="Proteomes" id="UP001443914"/>
    </source>
</evidence>
<reference evidence="1" key="1">
    <citation type="submission" date="2024-03" db="EMBL/GenBank/DDBJ databases">
        <title>WGS assembly of Saponaria officinalis var. Norfolk2.</title>
        <authorList>
            <person name="Jenkins J."/>
            <person name="Shu S."/>
            <person name="Grimwood J."/>
            <person name="Barry K."/>
            <person name="Goodstein D."/>
            <person name="Schmutz J."/>
            <person name="Leebens-Mack J."/>
            <person name="Osbourn A."/>
        </authorList>
    </citation>
    <scope>NUCLEOTIDE SEQUENCE [LARGE SCALE GENOMIC DNA]</scope>
    <source>
        <strain evidence="1">JIC</strain>
    </source>
</reference>
<keyword evidence="2" id="KW-1185">Reference proteome</keyword>
<evidence type="ECO:0000313" key="1">
    <source>
        <dbReference type="EMBL" id="KAK9740772.1"/>
    </source>
</evidence>
<dbReference type="EMBL" id="JBDFQZ010000003">
    <property type="protein sequence ID" value="KAK9740772.1"/>
    <property type="molecule type" value="Genomic_DNA"/>
</dbReference>
<protein>
    <submittedName>
        <fullName evidence="1">Uncharacterized protein</fullName>
    </submittedName>
</protein>
<sequence length="111" mass="12734">MQYLLVGYGLSRFIDDSGSLPSQTILKHTETVPHLAYNTWFRQDKLLFDALANTIDKSLGFLLTRTTTTKQAWDILATTYALPSRGHIKKLKLKLKPSQRNLVHPFIKRGY</sequence>
<proteinExistence type="predicted"/>
<gene>
    <name evidence="1" type="ORF">RND81_03G059000</name>
</gene>
<comment type="caution">
    <text evidence="1">The sequence shown here is derived from an EMBL/GenBank/DDBJ whole genome shotgun (WGS) entry which is preliminary data.</text>
</comment>
<organism evidence="1 2">
    <name type="scientific">Saponaria officinalis</name>
    <name type="common">Common soapwort</name>
    <name type="synonym">Lychnis saponaria</name>
    <dbReference type="NCBI Taxonomy" id="3572"/>
    <lineage>
        <taxon>Eukaryota</taxon>
        <taxon>Viridiplantae</taxon>
        <taxon>Streptophyta</taxon>
        <taxon>Embryophyta</taxon>
        <taxon>Tracheophyta</taxon>
        <taxon>Spermatophyta</taxon>
        <taxon>Magnoliopsida</taxon>
        <taxon>eudicotyledons</taxon>
        <taxon>Gunneridae</taxon>
        <taxon>Pentapetalae</taxon>
        <taxon>Caryophyllales</taxon>
        <taxon>Caryophyllaceae</taxon>
        <taxon>Caryophylleae</taxon>
        <taxon>Saponaria</taxon>
    </lineage>
</organism>
<accession>A0AAW1M836</accession>
<dbReference type="AlphaFoldDB" id="A0AAW1M836"/>
<name>A0AAW1M836_SAPOF</name>